<dbReference type="EMBL" id="JAHMHS010000008">
    <property type="protein sequence ID" value="KAK1730037.1"/>
    <property type="molecule type" value="Genomic_DNA"/>
</dbReference>
<sequence>MLTILSRLSTPVVRFLLYLTTLALSYTYPSLTTSPNLPSHSQHTHFKHDPTLITNKPPEPSQKVPKEPTS</sequence>
<dbReference type="Proteomes" id="UP001244207">
    <property type="component" value="Unassembled WGS sequence"/>
</dbReference>
<evidence type="ECO:0000313" key="3">
    <source>
        <dbReference type="Proteomes" id="UP001244207"/>
    </source>
</evidence>
<dbReference type="RefSeq" id="XP_060370092.1">
    <property type="nucleotide sequence ID" value="XM_060507197.1"/>
</dbReference>
<dbReference type="GeneID" id="85391096"/>
<proteinExistence type="predicted"/>
<accession>A0AAD8XM94</accession>
<protein>
    <submittedName>
        <fullName evidence="2">Uncharacterized protein</fullName>
    </submittedName>
</protein>
<organism evidence="2 3">
    <name type="scientific">Glomerella acutata</name>
    <name type="common">Colletotrichum acutatum</name>
    <dbReference type="NCBI Taxonomy" id="27357"/>
    <lineage>
        <taxon>Eukaryota</taxon>
        <taxon>Fungi</taxon>
        <taxon>Dikarya</taxon>
        <taxon>Ascomycota</taxon>
        <taxon>Pezizomycotina</taxon>
        <taxon>Sordariomycetes</taxon>
        <taxon>Hypocreomycetidae</taxon>
        <taxon>Glomerellales</taxon>
        <taxon>Glomerellaceae</taxon>
        <taxon>Colletotrichum</taxon>
        <taxon>Colletotrichum acutatum species complex</taxon>
    </lineage>
</organism>
<feature type="region of interest" description="Disordered" evidence="1">
    <location>
        <begin position="33"/>
        <end position="70"/>
    </location>
</feature>
<evidence type="ECO:0000256" key="1">
    <source>
        <dbReference type="SAM" id="MobiDB-lite"/>
    </source>
</evidence>
<name>A0AAD8XM94_GLOAC</name>
<comment type="caution">
    <text evidence="2">The sequence shown here is derived from an EMBL/GenBank/DDBJ whole genome shotgun (WGS) entry which is preliminary data.</text>
</comment>
<dbReference type="AlphaFoldDB" id="A0AAD8XM94"/>
<gene>
    <name evidence="2" type="ORF">BDZ83DRAFT_602868</name>
</gene>
<reference evidence="2" key="1">
    <citation type="submission" date="2021-12" db="EMBL/GenBank/DDBJ databases">
        <title>Comparative genomics, transcriptomics and evolutionary studies reveal genomic signatures of adaptation to plant cell wall in hemibiotrophic fungi.</title>
        <authorList>
            <consortium name="DOE Joint Genome Institute"/>
            <person name="Baroncelli R."/>
            <person name="Diaz J.F."/>
            <person name="Benocci T."/>
            <person name="Peng M."/>
            <person name="Battaglia E."/>
            <person name="Haridas S."/>
            <person name="Andreopoulos W."/>
            <person name="Labutti K."/>
            <person name="Pangilinan J."/>
            <person name="Floch G.L."/>
            <person name="Makela M.R."/>
            <person name="Henrissat B."/>
            <person name="Grigoriev I.V."/>
            <person name="Crouch J.A."/>
            <person name="De Vries R.P."/>
            <person name="Sukno S.A."/>
            <person name="Thon M.R."/>
        </authorList>
    </citation>
    <scope>NUCLEOTIDE SEQUENCE</scope>
    <source>
        <strain evidence="2">CBS 112980</strain>
    </source>
</reference>
<evidence type="ECO:0000313" key="2">
    <source>
        <dbReference type="EMBL" id="KAK1730037.1"/>
    </source>
</evidence>
<keyword evidence="3" id="KW-1185">Reference proteome</keyword>